<feature type="signal peptide" evidence="12">
    <location>
        <begin position="1"/>
        <end position="27"/>
    </location>
</feature>
<evidence type="ECO:0000313" key="13">
    <source>
        <dbReference type="EMBL" id="EPS65355.1"/>
    </source>
</evidence>
<comment type="catalytic activity">
    <reaction evidence="11">
        <text>a 1,2-diacyl-sn-glycero-3-phosphoethanolamine(in) = a 1,2-diacyl-sn-glycero-3-phosphoethanolamine(out)</text>
        <dbReference type="Rhea" id="RHEA:38895"/>
        <dbReference type="ChEBI" id="CHEBI:64612"/>
    </reaction>
</comment>
<dbReference type="GO" id="GO:0034727">
    <property type="term" value="P:piecemeal microautophagy of the nucleus"/>
    <property type="evidence" value="ECO:0007669"/>
    <property type="project" value="TreeGrafter"/>
</dbReference>
<evidence type="ECO:0000256" key="12">
    <source>
        <dbReference type="SAM" id="SignalP"/>
    </source>
</evidence>
<evidence type="ECO:0000256" key="8">
    <source>
        <dbReference type="ARBA" id="ARBA00023055"/>
    </source>
</evidence>
<keyword evidence="12" id="KW-0732">Signal</keyword>
<evidence type="ECO:0000256" key="5">
    <source>
        <dbReference type="ARBA" id="ARBA00022448"/>
    </source>
</evidence>
<keyword evidence="8" id="KW-0445">Lipid transport</keyword>
<dbReference type="EMBL" id="AUSU01004288">
    <property type="protein sequence ID" value="EPS65355.1"/>
    <property type="molecule type" value="Genomic_DNA"/>
</dbReference>
<evidence type="ECO:0000313" key="14">
    <source>
        <dbReference type="Proteomes" id="UP000015453"/>
    </source>
</evidence>
<dbReference type="GO" id="GO:0032266">
    <property type="term" value="F:phosphatidylinositol-3-phosphate binding"/>
    <property type="evidence" value="ECO:0007669"/>
    <property type="project" value="TreeGrafter"/>
</dbReference>
<dbReference type="Proteomes" id="UP000015453">
    <property type="component" value="Unassembled WGS sequence"/>
</dbReference>
<dbReference type="GO" id="GO:0061709">
    <property type="term" value="P:reticulophagy"/>
    <property type="evidence" value="ECO:0007669"/>
    <property type="project" value="TreeGrafter"/>
</dbReference>
<evidence type="ECO:0000256" key="6">
    <source>
        <dbReference type="ARBA" id="ARBA00022824"/>
    </source>
</evidence>
<keyword evidence="9" id="KW-0472">Membrane</keyword>
<evidence type="ECO:0000256" key="11">
    <source>
        <dbReference type="ARBA" id="ARBA00024615"/>
    </source>
</evidence>
<gene>
    <name evidence="13" type="ORF">M569_09422</name>
</gene>
<keyword evidence="14" id="KW-1185">Reference proteome</keyword>
<comment type="caution">
    <text evidence="13">The sequence shown here is derived from an EMBL/GenBank/DDBJ whole genome shotgun (WGS) entry which is preliminary data.</text>
</comment>
<dbReference type="OrthoDB" id="18982at2759"/>
<feature type="chain" id="PRO_5004549565" description="Autophagy-related protein 2" evidence="12">
    <location>
        <begin position="28"/>
        <end position="299"/>
    </location>
</feature>
<dbReference type="AlphaFoldDB" id="S8CEW1"/>
<dbReference type="GO" id="GO:0000422">
    <property type="term" value="P:autophagy of mitochondrion"/>
    <property type="evidence" value="ECO:0007669"/>
    <property type="project" value="TreeGrafter"/>
</dbReference>
<sequence>VNKHACILKLLISICLFFFLQKFDVRPFTIRVDYRPCRFDFTTLRGGKYVELVNLVPWKGIDLQLKRVQGVGHYGWGSVFETTVCEWVEDISQNQMQKLLKGLPPIKSIVSVGSGAAKLVSQPLKSYKKDQRLLRGLQRGTFAFLKSISLEALDVGVHLASGAHNILNQAEYFLASIPPSVPWPIESRVPSTSAKANQPTDAQQGIQQACQSLSDGLGKSASALVRTPLKRYQRGAGVGSALVTAVQSAPAAAVAPASAAVHAVHCALLGLRNSLDPDHMRESVEKYSGNSEPFHESIE</sequence>
<keyword evidence="5" id="KW-0813">Transport</keyword>
<comment type="catalytic activity">
    <reaction evidence="10">
        <text>a 1,2-diacyl-sn-glycero-3-phospho-L-serine(in) = a 1,2-diacyl-sn-glycero-3-phospho-L-serine(out)</text>
        <dbReference type="Rhea" id="RHEA:38663"/>
        <dbReference type="ChEBI" id="CHEBI:57262"/>
    </reaction>
</comment>
<evidence type="ECO:0000256" key="1">
    <source>
        <dbReference type="ARBA" id="ARBA00004406"/>
    </source>
</evidence>
<dbReference type="GO" id="GO:0005789">
    <property type="term" value="C:endoplasmic reticulum membrane"/>
    <property type="evidence" value="ECO:0007669"/>
    <property type="project" value="UniProtKB-SubCell"/>
</dbReference>
<evidence type="ECO:0000256" key="2">
    <source>
        <dbReference type="ARBA" id="ARBA00004623"/>
    </source>
</evidence>
<dbReference type="GO" id="GO:0061723">
    <property type="term" value="P:glycophagy"/>
    <property type="evidence" value="ECO:0007669"/>
    <property type="project" value="TreeGrafter"/>
</dbReference>
<evidence type="ECO:0000256" key="9">
    <source>
        <dbReference type="ARBA" id="ARBA00023136"/>
    </source>
</evidence>
<evidence type="ECO:0000256" key="3">
    <source>
        <dbReference type="ARBA" id="ARBA00009714"/>
    </source>
</evidence>
<feature type="non-terminal residue" evidence="13">
    <location>
        <position position="1"/>
    </location>
</feature>
<dbReference type="PANTHER" id="PTHR13190:SF1">
    <property type="entry name" value="AUTOPHAGY-RELATED 2, ISOFORM A"/>
    <property type="match status" value="1"/>
</dbReference>
<evidence type="ECO:0000256" key="4">
    <source>
        <dbReference type="ARBA" id="ARBA00018070"/>
    </source>
</evidence>
<evidence type="ECO:0000256" key="7">
    <source>
        <dbReference type="ARBA" id="ARBA00023006"/>
    </source>
</evidence>
<dbReference type="InterPro" id="IPR026849">
    <property type="entry name" value="ATG2"/>
</dbReference>
<dbReference type="PANTHER" id="PTHR13190">
    <property type="entry name" value="AUTOPHAGY-RELATED 2, ISOFORM A"/>
    <property type="match status" value="1"/>
</dbReference>
<dbReference type="GO" id="GO:0000045">
    <property type="term" value="P:autophagosome assembly"/>
    <property type="evidence" value="ECO:0007669"/>
    <property type="project" value="TreeGrafter"/>
</dbReference>
<reference evidence="13 14" key="1">
    <citation type="journal article" date="2013" name="BMC Genomics">
        <title>The miniature genome of a carnivorous plant Genlisea aurea contains a low number of genes and short non-coding sequences.</title>
        <authorList>
            <person name="Leushkin E.V."/>
            <person name="Sutormin R.A."/>
            <person name="Nabieva E.R."/>
            <person name="Penin A.A."/>
            <person name="Kondrashov A.S."/>
            <person name="Logacheva M.D."/>
        </authorList>
    </citation>
    <scope>NUCLEOTIDE SEQUENCE [LARGE SCALE GENOMIC DNA]</scope>
</reference>
<comment type="similarity">
    <text evidence="3">Belongs to the ATG2 family.</text>
</comment>
<comment type="subcellular location">
    <subcellularLocation>
        <location evidence="1">Endoplasmic reticulum membrane</location>
        <topology evidence="1">Peripheral membrane protein</topology>
    </subcellularLocation>
    <subcellularLocation>
        <location evidence="2">Preautophagosomal structure membrane</location>
        <topology evidence="2">Peripheral membrane protein</topology>
    </subcellularLocation>
</comment>
<accession>S8CEW1</accession>
<dbReference type="GO" id="GO:0061908">
    <property type="term" value="C:phagophore"/>
    <property type="evidence" value="ECO:0007669"/>
    <property type="project" value="TreeGrafter"/>
</dbReference>
<name>S8CEW1_9LAMI</name>
<dbReference type="Pfam" id="PF13329">
    <property type="entry name" value="ATG2_CAD"/>
    <property type="match status" value="1"/>
</dbReference>
<dbReference type="GO" id="GO:0006869">
    <property type="term" value="P:lipid transport"/>
    <property type="evidence" value="ECO:0007669"/>
    <property type="project" value="UniProtKB-KW"/>
</dbReference>
<dbReference type="GO" id="GO:0043495">
    <property type="term" value="F:protein-membrane adaptor activity"/>
    <property type="evidence" value="ECO:0007669"/>
    <property type="project" value="TreeGrafter"/>
</dbReference>
<proteinExistence type="inferred from homology"/>
<keyword evidence="6" id="KW-0256">Endoplasmic reticulum</keyword>
<keyword evidence="7" id="KW-0072">Autophagy</keyword>
<organism evidence="13 14">
    <name type="scientific">Genlisea aurea</name>
    <dbReference type="NCBI Taxonomy" id="192259"/>
    <lineage>
        <taxon>Eukaryota</taxon>
        <taxon>Viridiplantae</taxon>
        <taxon>Streptophyta</taxon>
        <taxon>Embryophyta</taxon>
        <taxon>Tracheophyta</taxon>
        <taxon>Spermatophyta</taxon>
        <taxon>Magnoliopsida</taxon>
        <taxon>eudicotyledons</taxon>
        <taxon>Gunneridae</taxon>
        <taxon>Pentapetalae</taxon>
        <taxon>asterids</taxon>
        <taxon>lamiids</taxon>
        <taxon>Lamiales</taxon>
        <taxon>Lentibulariaceae</taxon>
        <taxon>Genlisea</taxon>
    </lineage>
</organism>
<evidence type="ECO:0000256" key="10">
    <source>
        <dbReference type="ARBA" id="ARBA00024479"/>
    </source>
</evidence>
<protein>
    <recommendedName>
        <fullName evidence="4">Autophagy-related protein 2</fullName>
    </recommendedName>
</protein>
<dbReference type="GO" id="GO:0034045">
    <property type="term" value="C:phagophore assembly site membrane"/>
    <property type="evidence" value="ECO:0007669"/>
    <property type="project" value="UniProtKB-SubCell"/>
</dbReference>